<gene>
    <name evidence="6" type="ORF">COT92_01680</name>
</gene>
<evidence type="ECO:0000256" key="3">
    <source>
        <dbReference type="ARBA" id="ARBA00022679"/>
    </source>
</evidence>
<evidence type="ECO:0008006" key="8">
    <source>
        <dbReference type="Google" id="ProtNLM"/>
    </source>
</evidence>
<dbReference type="GO" id="GO:0016020">
    <property type="term" value="C:membrane"/>
    <property type="evidence" value="ECO:0007669"/>
    <property type="project" value="GOC"/>
</dbReference>
<protein>
    <recommendedName>
        <fullName evidence="8">Galactosyldiacylglycerol synthase</fullName>
    </recommendedName>
</protein>
<dbReference type="EMBL" id="PFAK01000027">
    <property type="protein sequence ID" value="PIR96326.1"/>
    <property type="molecule type" value="Genomic_DNA"/>
</dbReference>
<dbReference type="SUPFAM" id="SSF53756">
    <property type="entry name" value="UDP-Glycosyltransferase/glycogen phosphorylase"/>
    <property type="match status" value="1"/>
</dbReference>
<proteinExistence type="inferred from homology"/>
<name>A0A2H0VB61_9BACT</name>
<dbReference type="InterPro" id="IPR050519">
    <property type="entry name" value="Glycosyltransf_28_UgtP"/>
</dbReference>
<accession>A0A2H0VB61</accession>
<organism evidence="6 7">
    <name type="scientific">Candidatus Doudnabacteria bacterium CG10_big_fil_rev_8_21_14_0_10_42_18</name>
    <dbReference type="NCBI Taxonomy" id="1974552"/>
    <lineage>
        <taxon>Bacteria</taxon>
        <taxon>Candidatus Doudnaibacteriota</taxon>
    </lineage>
</organism>
<dbReference type="Pfam" id="PF00534">
    <property type="entry name" value="Glycos_transf_1"/>
    <property type="match status" value="1"/>
</dbReference>
<keyword evidence="2" id="KW-0328">Glycosyltransferase</keyword>
<dbReference type="AlphaFoldDB" id="A0A2H0VB61"/>
<comment type="similarity">
    <text evidence="1">Belongs to the glycosyltransferase 28 family.</text>
</comment>
<dbReference type="Proteomes" id="UP000230922">
    <property type="component" value="Unassembled WGS sequence"/>
</dbReference>
<evidence type="ECO:0000256" key="1">
    <source>
        <dbReference type="ARBA" id="ARBA00006962"/>
    </source>
</evidence>
<dbReference type="PANTHER" id="PTHR43025:SF3">
    <property type="entry name" value="MONOGALACTOSYLDIACYLGLYCEROL SYNTHASE 1, CHLOROPLASTIC"/>
    <property type="match status" value="1"/>
</dbReference>
<evidence type="ECO:0000259" key="4">
    <source>
        <dbReference type="Pfam" id="PF00534"/>
    </source>
</evidence>
<sequence>MQIMPKILIFHTSVGLGHKAMAENIGFALQQAGFTVKLADILQVEEGKLVSFGKGLHHLINKYLPWLWEFLYKSSWVADLAMPLRVKLASKHSGRALSLIKEFNPDAIISTQTTSSAAVSFLKAKGLYGGPFIITFSDFHLHRFWLYDNCDHYLANIEEQKKKMLSLGIAPEKITVCGITMKPRLPVDIIAVKAKFNVAPEEKVVLVGIGSLGIGFRMETLRELLELENTKIIVVCGKNEKLYEHLKKRAKHKDLTVLGFYKPMDELYAIADVFITKPGGMSVSESLKWSLPVIVTHQLPGQESLNCEYLKNKDLAEIKPKDLTGSVRAELSGHSIRKKLQFKLSQKDSLVQFGEPVVQAVQNFVAH</sequence>
<feature type="domain" description="Diacylglycerol glucosyltransferase N-terminal" evidence="5">
    <location>
        <begin position="22"/>
        <end position="179"/>
    </location>
</feature>
<evidence type="ECO:0000256" key="2">
    <source>
        <dbReference type="ARBA" id="ARBA00022676"/>
    </source>
</evidence>
<dbReference type="GO" id="GO:0016758">
    <property type="term" value="F:hexosyltransferase activity"/>
    <property type="evidence" value="ECO:0007669"/>
    <property type="project" value="InterPro"/>
</dbReference>
<keyword evidence="3" id="KW-0808">Transferase</keyword>
<evidence type="ECO:0000259" key="5">
    <source>
        <dbReference type="Pfam" id="PF06925"/>
    </source>
</evidence>
<dbReference type="Pfam" id="PF06925">
    <property type="entry name" value="MGDG_synth"/>
    <property type="match status" value="1"/>
</dbReference>
<dbReference type="InterPro" id="IPR001296">
    <property type="entry name" value="Glyco_trans_1"/>
</dbReference>
<evidence type="ECO:0000313" key="6">
    <source>
        <dbReference type="EMBL" id="PIR96326.1"/>
    </source>
</evidence>
<comment type="caution">
    <text evidence="6">The sequence shown here is derived from an EMBL/GenBank/DDBJ whole genome shotgun (WGS) entry which is preliminary data.</text>
</comment>
<reference evidence="7" key="1">
    <citation type="submission" date="2017-09" db="EMBL/GenBank/DDBJ databases">
        <title>Depth-based differentiation of microbial function through sediment-hosted aquifers and enrichment of novel symbionts in the deep terrestrial subsurface.</title>
        <authorList>
            <person name="Probst A.J."/>
            <person name="Ladd B."/>
            <person name="Jarett J.K."/>
            <person name="Geller-Mcgrath D.E."/>
            <person name="Sieber C.M.K."/>
            <person name="Emerson J.B."/>
            <person name="Anantharaman K."/>
            <person name="Thomas B.C."/>
            <person name="Malmstrom R."/>
            <person name="Stieglmeier M."/>
            <person name="Klingl A."/>
            <person name="Woyke T."/>
            <person name="Ryan C.M."/>
            <person name="Banfield J.F."/>
        </authorList>
    </citation>
    <scope>NUCLEOTIDE SEQUENCE [LARGE SCALE GENOMIC DNA]</scope>
</reference>
<dbReference type="Gene3D" id="3.40.50.2000">
    <property type="entry name" value="Glycogen Phosphorylase B"/>
    <property type="match status" value="2"/>
</dbReference>
<evidence type="ECO:0000313" key="7">
    <source>
        <dbReference type="Proteomes" id="UP000230922"/>
    </source>
</evidence>
<dbReference type="GO" id="GO:0009247">
    <property type="term" value="P:glycolipid biosynthetic process"/>
    <property type="evidence" value="ECO:0007669"/>
    <property type="project" value="InterPro"/>
</dbReference>
<dbReference type="PANTHER" id="PTHR43025">
    <property type="entry name" value="MONOGALACTOSYLDIACYLGLYCEROL SYNTHASE"/>
    <property type="match status" value="1"/>
</dbReference>
<feature type="domain" description="Glycosyl transferase family 1" evidence="4">
    <location>
        <begin position="228"/>
        <end position="310"/>
    </location>
</feature>
<dbReference type="InterPro" id="IPR009695">
    <property type="entry name" value="Diacylglyc_glucosyltr_N"/>
</dbReference>